<name>A0ABQ6HFW0_9GAMM</name>
<evidence type="ECO:0008006" key="3">
    <source>
        <dbReference type="Google" id="ProtNLM"/>
    </source>
</evidence>
<evidence type="ECO:0000313" key="2">
    <source>
        <dbReference type="Proteomes" id="UP001157134"/>
    </source>
</evidence>
<reference evidence="1 2" key="1">
    <citation type="submission" date="2023-03" db="EMBL/GenBank/DDBJ databases">
        <title>Thalassotalea loyana LMG 22536T draft genome sequence.</title>
        <authorList>
            <person name="Sawabe T."/>
        </authorList>
    </citation>
    <scope>NUCLEOTIDE SEQUENCE [LARGE SCALE GENOMIC DNA]</scope>
    <source>
        <strain evidence="1 2">LMG 22536</strain>
    </source>
</reference>
<protein>
    <recommendedName>
        <fullName evidence="3">Zinc ribbon domain-containing protein</fullName>
    </recommendedName>
</protein>
<evidence type="ECO:0000313" key="1">
    <source>
        <dbReference type="EMBL" id="GLX86864.1"/>
    </source>
</evidence>
<organism evidence="1 2">
    <name type="scientific">Thalassotalea loyana</name>
    <dbReference type="NCBI Taxonomy" id="280483"/>
    <lineage>
        <taxon>Bacteria</taxon>
        <taxon>Pseudomonadati</taxon>
        <taxon>Pseudomonadota</taxon>
        <taxon>Gammaproteobacteria</taxon>
        <taxon>Alteromonadales</taxon>
        <taxon>Colwelliaceae</taxon>
        <taxon>Thalassotalea</taxon>
    </lineage>
</organism>
<accession>A0ABQ6HFW0</accession>
<dbReference type="RefSeq" id="WP_284300308.1">
    <property type="nucleotide sequence ID" value="NZ_BSSV01000007.1"/>
</dbReference>
<proteinExistence type="predicted"/>
<dbReference type="Proteomes" id="UP001157134">
    <property type="component" value="Unassembled WGS sequence"/>
</dbReference>
<gene>
    <name evidence="1" type="ORF">tloyanaT_31170</name>
</gene>
<sequence length="68" mass="7249">MEFKQCSKCQNELPFSAESNEITCPFCGAVNRIENQKFNVARASNKPCDDATVGVIAASIASDSGSDC</sequence>
<comment type="caution">
    <text evidence="1">The sequence shown here is derived from an EMBL/GenBank/DDBJ whole genome shotgun (WGS) entry which is preliminary data.</text>
</comment>
<dbReference type="EMBL" id="BSSV01000007">
    <property type="protein sequence ID" value="GLX86864.1"/>
    <property type="molecule type" value="Genomic_DNA"/>
</dbReference>
<keyword evidence="2" id="KW-1185">Reference proteome</keyword>